<evidence type="ECO:0000256" key="1">
    <source>
        <dbReference type="SAM" id="MobiDB-lite"/>
    </source>
</evidence>
<dbReference type="Proteomes" id="UP001054821">
    <property type="component" value="Chromosome 8"/>
</dbReference>
<organism evidence="2 3">
    <name type="scientific">Prunus dulcis</name>
    <name type="common">Almond</name>
    <name type="synonym">Amygdalus dulcis</name>
    <dbReference type="NCBI Taxonomy" id="3755"/>
    <lineage>
        <taxon>Eukaryota</taxon>
        <taxon>Viridiplantae</taxon>
        <taxon>Streptophyta</taxon>
        <taxon>Embryophyta</taxon>
        <taxon>Tracheophyta</taxon>
        <taxon>Spermatophyta</taxon>
        <taxon>Magnoliopsida</taxon>
        <taxon>eudicotyledons</taxon>
        <taxon>Gunneridae</taxon>
        <taxon>Pentapetalae</taxon>
        <taxon>rosids</taxon>
        <taxon>fabids</taxon>
        <taxon>Rosales</taxon>
        <taxon>Rosaceae</taxon>
        <taxon>Amygdaloideae</taxon>
        <taxon>Amygdaleae</taxon>
        <taxon>Prunus</taxon>
    </lineage>
</organism>
<name>A0AAD4YKD9_PRUDU</name>
<feature type="compositionally biased region" description="Pro residues" evidence="1">
    <location>
        <begin position="19"/>
        <end position="34"/>
    </location>
</feature>
<keyword evidence="3" id="KW-1185">Reference proteome</keyword>
<feature type="compositionally biased region" description="Basic residues" evidence="1">
    <location>
        <begin position="1"/>
        <end position="12"/>
    </location>
</feature>
<reference evidence="2 3" key="1">
    <citation type="journal article" date="2022" name="G3 (Bethesda)">
        <title>Whole-genome sequence and methylome profiling of the almond [Prunus dulcis (Mill.) D.A. Webb] cultivar 'Nonpareil'.</title>
        <authorList>
            <person name="D'Amico-Willman K.M."/>
            <person name="Ouma W.Z."/>
            <person name="Meulia T."/>
            <person name="Sideli G.M."/>
            <person name="Gradziel T.M."/>
            <person name="Fresnedo-Ramirez J."/>
        </authorList>
    </citation>
    <scope>NUCLEOTIDE SEQUENCE [LARGE SCALE GENOMIC DNA]</scope>
    <source>
        <strain evidence="2">Clone GOH B32 T37-40</strain>
    </source>
</reference>
<proteinExistence type="predicted"/>
<evidence type="ECO:0000313" key="3">
    <source>
        <dbReference type="Proteomes" id="UP001054821"/>
    </source>
</evidence>
<dbReference type="EMBL" id="JAJFAZ020000008">
    <property type="protein sequence ID" value="KAI5312009.1"/>
    <property type="molecule type" value="Genomic_DNA"/>
</dbReference>
<evidence type="ECO:0000313" key="2">
    <source>
        <dbReference type="EMBL" id="KAI5312009.1"/>
    </source>
</evidence>
<sequence>MHPRRPRTRGGRVPRWGANPPPPSQPHSPPPSPPVEEHAEGNEPNFRHLLSQFTRTISTALQGRQSTEDSDIKRVKELGAKEFFGTWIRRLEILGASLTGCCCRPLIG</sequence>
<accession>A0AAD4YKD9</accession>
<protein>
    <submittedName>
        <fullName evidence="2">Uncharacterized protein</fullName>
    </submittedName>
</protein>
<dbReference type="AlphaFoldDB" id="A0AAD4YKD9"/>
<comment type="caution">
    <text evidence="2">The sequence shown here is derived from an EMBL/GenBank/DDBJ whole genome shotgun (WGS) entry which is preliminary data.</text>
</comment>
<feature type="region of interest" description="Disordered" evidence="1">
    <location>
        <begin position="1"/>
        <end position="43"/>
    </location>
</feature>
<gene>
    <name evidence="2" type="ORF">L3X38_041182</name>
</gene>